<comment type="caution">
    <text evidence="1">The sequence shown here is derived from an EMBL/GenBank/DDBJ whole genome shotgun (WGS) entry which is preliminary data.</text>
</comment>
<keyword evidence="3" id="KW-1185">Reference proteome</keyword>
<gene>
    <name evidence="1" type="ORF">KK1_047935</name>
    <name evidence="2" type="ORF">KK1_047936</name>
</gene>
<evidence type="ECO:0000313" key="2">
    <source>
        <dbReference type="EMBL" id="KYP78254.1"/>
    </source>
</evidence>
<dbReference type="EMBL" id="AGCT01046549">
    <property type="protein sequence ID" value="KYP78253.1"/>
    <property type="molecule type" value="Genomic_DNA"/>
</dbReference>
<protein>
    <submittedName>
        <fullName evidence="1">Uncharacterized protein</fullName>
    </submittedName>
</protein>
<organism evidence="1 3">
    <name type="scientific">Cajanus cajan</name>
    <name type="common">Pigeon pea</name>
    <name type="synonym">Cajanus indicus</name>
    <dbReference type="NCBI Taxonomy" id="3821"/>
    <lineage>
        <taxon>Eukaryota</taxon>
        <taxon>Viridiplantae</taxon>
        <taxon>Streptophyta</taxon>
        <taxon>Embryophyta</taxon>
        <taxon>Tracheophyta</taxon>
        <taxon>Spermatophyta</taxon>
        <taxon>Magnoliopsida</taxon>
        <taxon>eudicotyledons</taxon>
        <taxon>Gunneridae</taxon>
        <taxon>Pentapetalae</taxon>
        <taxon>rosids</taxon>
        <taxon>fabids</taxon>
        <taxon>Fabales</taxon>
        <taxon>Fabaceae</taxon>
        <taxon>Papilionoideae</taxon>
        <taxon>50 kb inversion clade</taxon>
        <taxon>NPAAA clade</taxon>
        <taxon>indigoferoid/millettioid clade</taxon>
        <taxon>Phaseoleae</taxon>
        <taxon>Cajanus</taxon>
    </lineage>
</organism>
<proteinExistence type="predicted"/>
<dbReference type="EMBL" id="AGCT01046549">
    <property type="protein sequence ID" value="KYP78254.1"/>
    <property type="molecule type" value="Genomic_DNA"/>
</dbReference>
<dbReference type="AlphaFoldDB" id="A0A151UG36"/>
<reference evidence="1 3" key="1">
    <citation type="journal article" date="2012" name="Nat. Biotechnol.">
        <title>Draft genome sequence of pigeonpea (Cajanus cajan), an orphan legume crop of resource-poor farmers.</title>
        <authorList>
            <person name="Varshney R.K."/>
            <person name="Chen W."/>
            <person name="Li Y."/>
            <person name="Bharti A.K."/>
            <person name="Saxena R.K."/>
            <person name="Schlueter J.A."/>
            <person name="Donoghue M.T."/>
            <person name="Azam S."/>
            <person name="Fan G."/>
            <person name="Whaley A.M."/>
            <person name="Farmer A.D."/>
            <person name="Sheridan J."/>
            <person name="Iwata A."/>
            <person name="Tuteja R."/>
            <person name="Penmetsa R.V."/>
            <person name="Wu W."/>
            <person name="Upadhyaya H.D."/>
            <person name="Yang S.P."/>
            <person name="Shah T."/>
            <person name="Saxena K.B."/>
            <person name="Michael T."/>
            <person name="McCombie W.R."/>
            <person name="Yang B."/>
            <person name="Zhang G."/>
            <person name="Yang H."/>
            <person name="Wang J."/>
            <person name="Spillane C."/>
            <person name="Cook D.R."/>
            <person name="May G.D."/>
            <person name="Xu X."/>
            <person name="Jackson S.A."/>
        </authorList>
    </citation>
    <scope>NUCLEOTIDE SEQUENCE [LARGE SCALE GENOMIC DNA]</scope>
    <source>
        <strain evidence="3">cv. Asha</strain>
    </source>
</reference>
<dbReference type="Gramene" id="C.cajan_46683.t">
    <property type="protein sequence ID" value="C.cajan_46683.t.cds1"/>
    <property type="gene ID" value="C.cajan_46683"/>
</dbReference>
<dbReference type="Proteomes" id="UP000075243">
    <property type="component" value="Unassembled WGS sequence"/>
</dbReference>
<evidence type="ECO:0000313" key="1">
    <source>
        <dbReference type="EMBL" id="KYP78253.1"/>
    </source>
</evidence>
<evidence type="ECO:0000313" key="3">
    <source>
        <dbReference type="Proteomes" id="UP000075243"/>
    </source>
</evidence>
<sequence>MICDVGTDSFKHAHVYNSFCSDIEKSLYPDYYNFTRLCTVLRLLNLKSKNG</sequence>
<dbReference type="Gramene" id="C.cajan_46684.t">
    <property type="protein sequence ID" value="C.cajan_46684.t.cds1"/>
    <property type="gene ID" value="C.cajan_46684"/>
</dbReference>
<name>A0A151UG36_CAJCA</name>
<accession>A0A151UG36</accession>